<dbReference type="GO" id="GO:0016787">
    <property type="term" value="F:hydrolase activity"/>
    <property type="evidence" value="ECO:0007669"/>
    <property type="project" value="UniProtKB-KW"/>
</dbReference>
<evidence type="ECO:0000313" key="3">
    <source>
        <dbReference type="EMBL" id="USI71608.1"/>
    </source>
</evidence>
<feature type="domain" description="SGNH hydrolase-type esterase" evidence="2">
    <location>
        <begin position="217"/>
        <end position="411"/>
    </location>
</feature>
<feature type="signal peptide" evidence="1">
    <location>
        <begin position="1"/>
        <end position="24"/>
    </location>
</feature>
<proteinExistence type="predicted"/>
<keyword evidence="1" id="KW-0732">Signal</keyword>
<dbReference type="SUPFAM" id="SSF52266">
    <property type="entry name" value="SGNH hydrolase"/>
    <property type="match status" value="1"/>
</dbReference>
<name>A0ABY4X3Y8_9SPHN</name>
<keyword evidence="4" id="KW-1185">Reference proteome</keyword>
<reference evidence="3" key="1">
    <citation type="journal article" date="2022" name="Toxins">
        <title>Genomic Analysis of Sphingopyxis sp. USTB-05 for Biodegrading Cyanobacterial Hepatotoxins.</title>
        <authorList>
            <person name="Liu C."/>
            <person name="Xu Q."/>
            <person name="Zhao Z."/>
            <person name="Zhang H."/>
            <person name="Liu X."/>
            <person name="Yin C."/>
            <person name="Liu Y."/>
            <person name="Yan H."/>
        </authorList>
    </citation>
    <scope>NUCLEOTIDE SEQUENCE</scope>
    <source>
        <strain evidence="3">NBD5</strain>
    </source>
</reference>
<feature type="chain" id="PRO_5045857795" evidence="1">
    <location>
        <begin position="25"/>
        <end position="654"/>
    </location>
</feature>
<protein>
    <submittedName>
        <fullName evidence="3">SGNH/GDSL hydrolase family protein</fullName>
    </submittedName>
</protein>
<evidence type="ECO:0000259" key="2">
    <source>
        <dbReference type="Pfam" id="PF13472"/>
    </source>
</evidence>
<dbReference type="InterPro" id="IPR013830">
    <property type="entry name" value="SGNH_hydro"/>
</dbReference>
<evidence type="ECO:0000256" key="1">
    <source>
        <dbReference type="SAM" id="SignalP"/>
    </source>
</evidence>
<dbReference type="Pfam" id="PF13472">
    <property type="entry name" value="Lipase_GDSL_2"/>
    <property type="match status" value="1"/>
</dbReference>
<dbReference type="EMBL" id="CP084930">
    <property type="protein sequence ID" value="USI71608.1"/>
    <property type="molecule type" value="Genomic_DNA"/>
</dbReference>
<gene>
    <name evidence="3" type="ORF">LHA26_09690</name>
</gene>
<dbReference type="InterPro" id="IPR036514">
    <property type="entry name" value="SGNH_hydro_sf"/>
</dbReference>
<accession>A0ABY4X3Y8</accession>
<sequence>MRSFKIAGALLCALATLAPTAAMAADALKSVLVWDPRFPGREPMRVTITETAAAALVQAGVATPADSGDYGYLAGLNQKLAAQGSTFPAGAGAGQVASGLTDPFAGKGLGTTSYTTFGTVPGQLGLSGNQIVSGAALPLYGRKTYAIGVEAISGDGSKRVGETLTLTAKVQLPGSCTAPPALPLAAGAKIVWHGDSIGGLGLTSSNATNSVTTRMSSIMETAWADNPNFTYENWYDPSNLSPFNSINPWAGGLQGIAGDHLDWGNDPFGNGILNRTLYSLARGPALVILQGGGNSINSGDDMGGAPAGADYVIGKLDATINQFTCRGVWVVLMTLLPDGFWPPKDPRHETLRQVNTWIRAQAGRAGVKILDPYNSFVDPGDPDKVIQALYQENYDPATQTGGVHPNQAGAWLLYRDYLKPLLAQMIAPGSVLNTDPTVGNIAPATTALMNGTGTGTLSAGGTNGGATPVKPTGAAPQGWTVNAVRGSSASSVSVDTSQGSYNRLVLSVTPANDGYTGPYHEIDITPSTQTFGTPVPAGSWVQAWVHVETPATGVLGDGPSTLMGTWTVYNAANTVLAANRAQAEFTGIAEKPNFGRGGYWLRFPPILVPAAGPATKSAMSLIVLFPKSNLPFTVKVDRLIIRQVADPRPTWNLP</sequence>
<dbReference type="Proteomes" id="UP001056937">
    <property type="component" value="Chromosome 1"/>
</dbReference>
<keyword evidence="3" id="KW-0378">Hydrolase</keyword>
<dbReference type="RefSeq" id="WP_252165421.1">
    <property type="nucleotide sequence ID" value="NZ_CP084930.1"/>
</dbReference>
<organism evidence="3 4">
    <name type="scientific">Sphingomonas morindae</name>
    <dbReference type="NCBI Taxonomy" id="1541170"/>
    <lineage>
        <taxon>Bacteria</taxon>
        <taxon>Pseudomonadati</taxon>
        <taxon>Pseudomonadota</taxon>
        <taxon>Alphaproteobacteria</taxon>
        <taxon>Sphingomonadales</taxon>
        <taxon>Sphingomonadaceae</taxon>
        <taxon>Sphingomonas</taxon>
    </lineage>
</organism>
<evidence type="ECO:0000313" key="4">
    <source>
        <dbReference type="Proteomes" id="UP001056937"/>
    </source>
</evidence>
<dbReference type="Gene3D" id="3.40.50.1110">
    <property type="entry name" value="SGNH hydrolase"/>
    <property type="match status" value="1"/>
</dbReference>